<feature type="compositionally biased region" description="Low complexity" evidence="1">
    <location>
        <begin position="348"/>
        <end position="363"/>
    </location>
</feature>
<organism evidence="2 3">
    <name type="scientific">Dactylosporangium sucinum</name>
    <dbReference type="NCBI Taxonomy" id="1424081"/>
    <lineage>
        <taxon>Bacteria</taxon>
        <taxon>Bacillati</taxon>
        <taxon>Actinomycetota</taxon>
        <taxon>Actinomycetes</taxon>
        <taxon>Micromonosporales</taxon>
        <taxon>Micromonosporaceae</taxon>
        <taxon>Dactylosporangium</taxon>
    </lineage>
</organism>
<feature type="compositionally biased region" description="Gly residues" evidence="1">
    <location>
        <begin position="388"/>
        <end position="471"/>
    </location>
</feature>
<evidence type="ECO:0000313" key="2">
    <source>
        <dbReference type="EMBL" id="GGM63409.1"/>
    </source>
</evidence>
<dbReference type="Proteomes" id="UP000642070">
    <property type="component" value="Unassembled WGS sequence"/>
</dbReference>
<feature type="region of interest" description="Disordered" evidence="1">
    <location>
        <begin position="502"/>
        <end position="579"/>
    </location>
</feature>
<accession>A0A917X402</accession>
<dbReference type="RefSeq" id="WP_190254904.1">
    <property type="nucleotide sequence ID" value="NZ_BMPI01000048.1"/>
</dbReference>
<feature type="region of interest" description="Disordered" evidence="1">
    <location>
        <begin position="651"/>
        <end position="723"/>
    </location>
</feature>
<feature type="compositionally biased region" description="Gly residues" evidence="1">
    <location>
        <begin position="544"/>
        <end position="568"/>
    </location>
</feature>
<reference evidence="2" key="2">
    <citation type="submission" date="2020-09" db="EMBL/GenBank/DDBJ databases">
        <authorList>
            <person name="Sun Q."/>
            <person name="Ohkuma M."/>
        </authorList>
    </citation>
    <scope>NUCLEOTIDE SEQUENCE</scope>
    <source>
        <strain evidence="2">JCM 19831</strain>
    </source>
</reference>
<name>A0A917X402_9ACTN</name>
<gene>
    <name evidence="2" type="ORF">GCM10007977_076230</name>
</gene>
<feature type="compositionally biased region" description="Gly residues" evidence="1">
    <location>
        <begin position="502"/>
        <end position="516"/>
    </location>
</feature>
<feature type="compositionally biased region" description="Gly residues" evidence="1">
    <location>
        <begin position="523"/>
        <end position="532"/>
    </location>
</feature>
<dbReference type="EMBL" id="BMPI01000048">
    <property type="protein sequence ID" value="GGM63409.1"/>
    <property type="molecule type" value="Genomic_DNA"/>
</dbReference>
<proteinExistence type="predicted"/>
<evidence type="ECO:0000256" key="1">
    <source>
        <dbReference type="SAM" id="MobiDB-lite"/>
    </source>
</evidence>
<reference evidence="2" key="1">
    <citation type="journal article" date="2014" name="Int. J. Syst. Evol. Microbiol.">
        <title>Complete genome sequence of Corynebacterium casei LMG S-19264T (=DSM 44701T), isolated from a smear-ripened cheese.</title>
        <authorList>
            <consortium name="US DOE Joint Genome Institute (JGI-PGF)"/>
            <person name="Walter F."/>
            <person name="Albersmeier A."/>
            <person name="Kalinowski J."/>
            <person name="Ruckert C."/>
        </authorList>
    </citation>
    <scope>NUCLEOTIDE SEQUENCE</scope>
    <source>
        <strain evidence="2">JCM 19831</strain>
    </source>
</reference>
<dbReference type="AlphaFoldDB" id="A0A917X402"/>
<keyword evidence="3" id="KW-1185">Reference proteome</keyword>
<protein>
    <submittedName>
        <fullName evidence="2">Uncharacterized protein</fullName>
    </submittedName>
</protein>
<evidence type="ECO:0000313" key="3">
    <source>
        <dbReference type="Proteomes" id="UP000642070"/>
    </source>
</evidence>
<comment type="caution">
    <text evidence="2">The sequence shown here is derived from an EMBL/GenBank/DDBJ whole genome shotgun (WGS) entry which is preliminary data.</text>
</comment>
<feature type="region of interest" description="Disordered" evidence="1">
    <location>
        <begin position="348"/>
        <end position="471"/>
    </location>
</feature>
<sequence length="723" mass="74160">MTQPMDWTPTVRDILGAEEDIDSTRVSNPAWIGLDMSFWESRWSTEEDYQRPWEHWMPNGSDWNKITLYRVRKDGDSTNFQLIRATVYFYEGGDNSPSKQAKLLVDTSRSIIDGIDTNQYLDPAMFRDVATRFRNVHDYLTGDGQTQLRSIYDEIENGGVIEGSAADAFAWAIRDMFLGMQQLGANISGRFLVDHNIYVNTGWPYVLDEAATEIDRFRDSLWNAWQAYTAWEHYDPNTLVDALLKSMEHQVDIADRLNYTGDGDRQEAWTFDFSWLFSSAGNATYDLIQQSEWVRLNDDLKQEWISHYDDLDQAAQVATRNLISSYNDLLAAFGRGVINLPHLPYPGTNPFGEGPGNENEFNGPGTGDIPPETGGSDGSVPPPSESGGFDGAGDGFGGGSGGGSGGIGGTEFGAGTGGLDGAGGGSGGGSGGIGGTELGAGLDGPGGGSGSIGGTEFGGGSGGLGGTGLDGSGVGSGGGTGGLGGVIGAGMNTGAGLGTGGLGSSGRSGAVVGSGGSDDDTGAGLGTGGLAGGTPSPLDPDDLGFGGSGGFGSGGTTGGDLGGFGSGSGLTPDRSGGFVLGPLGTPPAGYTPSGITNFPAAAVAGGALASGGQNIGGLPGAMAYPTPASDGGSTGAASSMGGMPFMPPMGGMGNSGNQNEKERERTTWLAEEEDVWGTDPDVTAAVIGREDVEPEPATRPSRRPTQPRTTPPTYEPSRGRGTR</sequence>